<dbReference type="Gene3D" id="1.20.1250.20">
    <property type="entry name" value="MFS general substrate transporter like domains"/>
    <property type="match status" value="1"/>
</dbReference>
<feature type="transmembrane region" description="Helical" evidence="7">
    <location>
        <begin position="104"/>
        <end position="125"/>
    </location>
</feature>
<feature type="compositionally biased region" description="Basic and acidic residues" evidence="6">
    <location>
        <begin position="394"/>
        <end position="411"/>
    </location>
</feature>
<feature type="transmembrane region" description="Helical" evidence="7">
    <location>
        <begin position="280"/>
        <end position="297"/>
    </location>
</feature>
<dbReference type="InterPro" id="IPR050189">
    <property type="entry name" value="MFS_Efflux_Transporters"/>
</dbReference>
<evidence type="ECO:0000256" key="1">
    <source>
        <dbReference type="ARBA" id="ARBA00004651"/>
    </source>
</evidence>
<evidence type="ECO:0000256" key="4">
    <source>
        <dbReference type="ARBA" id="ARBA00022989"/>
    </source>
</evidence>
<keyword evidence="5 7" id="KW-0472">Membrane</keyword>
<evidence type="ECO:0000256" key="2">
    <source>
        <dbReference type="ARBA" id="ARBA00022475"/>
    </source>
</evidence>
<feature type="transmembrane region" description="Helical" evidence="7">
    <location>
        <begin position="51"/>
        <end position="72"/>
    </location>
</feature>
<name>A0A1Q9LQM8_9PSEU</name>
<dbReference type="CDD" id="cd17324">
    <property type="entry name" value="MFS_NepI_like"/>
    <property type="match status" value="1"/>
</dbReference>
<protein>
    <submittedName>
        <fullName evidence="9">MFS transporter</fullName>
    </submittedName>
</protein>
<dbReference type="OrthoDB" id="9814237at2"/>
<feature type="transmembrane region" description="Helical" evidence="7">
    <location>
        <begin position="303"/>
        <end position="326"/>
    </location>
</feature>
<feature type="transmembrane region" description="Helical" evidence="7">
    <location>
        <begin position="169"/>
        <end position="192"/>
    </location>
</feature>
<dbReference type="PROSITE" id="PS50850">
    <property type="entry name" value="MFS"/>
    <property type="match status" value="1"/>
</dbReference>
<dbReference type="InterPro" id="IPR011701">
    <property type="entry name" value="MFS"/>
</dbReference>
<dbReference type="STRING" id="1193682.BJP25_11200"/>
<feature type="transmembrane region" description="Helical" evidence="7">
    <location>
        <begin position="366"/>
        <end position="385"/>
    </location>
</feature>
<sequence length="411" mass="41700">MQTDPPARFQRAALAALATASFVFVTAETLPIGLLPQIAADLGVPESRVGFLLTSYAAIAAMTTIPLTALTMRVPRHRLLVALVAVFAVSQAFAAVAPTFSVLVLTRLVTSLAHGVFWSTLAPAAARLAPPDQAGKATAFVFVGSSGALVLGVPLGTALGQATDWRVSFGVLAAAGALSAVALLWRLPVLAVPRGDGALRRLRAAGAVVRSPGVAVVCLVTVVVVVGHFAAYTYLAPLVRETGGLDGFGLSALLLGYGLVGLVGNVAVGHVVDRHPGTTFICCVGAVAAALVVLSVFDGPLVTVLSVLVWGFGFAAVPVCLQSAVLRVAPHAQDAASAVYVVSFQVGIGSGAYFGELLVGGGHLGLLTPLAAGVAVVAAVVVGLARSAFPRSGRAADRGRGLEQDERVLHH</sequence>
<organism evidence="9 10">
    <name type="scientific">Actinokineospora bangkokensis</name>
    <dbReference type="NCBI Taxonomy" id="1193682"/>
    <lineage>
        <taxon>Bacteria</taxon>
        <taxon>Bacillati</taxon>
        <taxon>Actinomycetota</taxon>
        <taxon>Actinomycetes</taxon>
        <taxon>Pseudonocardiales</taxon>
        <taxon>Pseudonocardiaceae</taxon>
        <taxon>Actinokineospora</taxon>
    </lineage>
</organism>
<dbReference type="Pfam" id="PF07690">
    <property type="entry name" value="MFS_1"/>
    <property type="match status" value="1"/>
</dbReference>
<evidence type="ECO:0000256" key="6">
    <source>
        <dbReference type="SAM" id="MobiDB-lite"/>
    </source>
</evidence>
<evidence type="ECO:0000256" key="5">
    <source>
        <dbReference type="ARBA" id="ARBA00023136"/>
    </source>
</evidence>
<comment type="caution">
    <text evidence="9">The sequence shown here is derived from an EMBL/GenBank/DDBJ whole genome shotgun (WGS) entry which is preliminary data.</text>
</comment>
<feature type="transmembrane region" description="Helical" evidence="7">
    <location>
        <begin position="338"/>
        <end position="354"/>
    </location>
</feature>
<feature type="transmembrane region" description="Helical" evidence="7">
    <location>
        <begin position="213"/>
        <end position="235"/>
    </location>
</feature>
<dbReference type="RefSeq" id="WP_075973711.1">
    <property type="nucleotide sequence ID" value="NZ_MKQR01000007.1"/>
</dbReference>
<accession>A0A1Q9LQM8</accession>
<feature type="transmembrane region" description="Helical" evidence="7">
    <location>
        <begin position="79"/>
        <end position="98"/>
    </location>
</feature>
<evidence type="ECO:0000259" key="8">
    <source>
        <dbReference type="PROSITE" id="PS50850"/>
    </source>
</evidence>
<dbReference type="GO" id="GO:0005886">
    <property type="term" value="C:plasma membrane"/>
    <property type="evidence" value="ECO:0007669"/>
    <property type="project" value="UniProtKB-SubCell"/>
</dbReference>
<dbReference type="InterPro" id="IPR020846">
    <property type="entry name" value="MFS_dom"/>
</dbReference>
<gene>
    <name evidence="9" type="ORF">BJP25_11200</name>
</gene>
<dbReference type="SUPFAM" id="SSF103473">
    <property type="entry name" value="MFS general substrate transporter"/>
    <property type="match status" value="1"/>
</dbReference>
<feature type="transmembrane region" description="Helical" evidence="7">
    <location>
        <begin position="247"/>
        <end position="268"/>
    </location>
</feature>
<keyword evidence="2" id="KW-1003">Cell membrane</keyword>
<evidence type="ECO:0000313" key="9">
    <source>
        <dbReference type="EMBL" id="OLR94328.1"/>
    </source>
</evidence>
<dbReference type="AlphaFoldDB" id="A0A1Q9LQM8"/>
<evidence type="ECO:0000256" key="3">
    <source>
        <dbReference type="ARBA" id="ARBA00022692"/>
    </source>
</evidence>
<keyword evidence="4 7" id="KW-1133">Transmembrane helix</keyword>
<feature type="domain" description="Major facilitator superfamily (MFS) profile" evidence="8">
    <location>
        <begin position="13"/>
        <end position="390"/>
    </location>
</feature>
<feature type="transmembrane region" description="Helical" evidence="7">
    <location>
        <begin position="137"/>
        <end position="157"/>
    </location>
</feature>
<comment type="subcellular location">
    <subcellularLocation>
        <location evidence="1">Cell membrane</location>
        <topology evidence="1">Multi-pass membrane protein</topology>
    </subcellularLocation>
</comment>
<dbReference type="InterPro" id="IPR036259">
    <property type="entry name" value="MFS_trans_sf"/>
</dbReference>
<keyword evidence="10" id="KW-1185">Reference proteome</keyword>
<proteinExistence type="predicted"/>
<dbReference type="PANTHER" id="PTHR43124">
    <property type="entry name" value="PURINE EFFLUX PUMP PBUE"/>
    <property type="match status" value="1"/>
</dbReference>
<dbReference type="EMBL" id="MKQR01000007">
    <property type="protein sequence ID" value="OLR94328.1"/>
    <property type="molecule type" value="Genomic_DNA"/>
</dbReference>
<reference evidence="9 10" key="1">
    <citation type="submission" date="2016-10" db="EMBL/GenBank/DDBJ databases">
        <title>The Draft Genome Sequence of Actinokineospora bangkokensis 44EHWT reveals the biosynthetic pathway of antifungal compounds Thailandins with unusual extender unit butylmalonyl-CoA.</title>
        <authorList>
            <person name="Greule A."/>
            <person name="Intra B."/>
            <person name="Flemming S."/>
            <person name="Rommel M.G."/>
            <person name="Panbangred W."/>
            <person name="Bechthold A."/>
        </authorList>
    </citation>
    <scope>NUCLEOTIDE SEQUENCE [LARGE SCALE GENOMIC DNA]</scope>
    <source>
        <strain evidence="9 10">44EHW</strain>
    </source>
</reference>
<evidence type="ECO:0000256" key="7">
    <source>
        <dbReference type="SAM" id="Phobius"/>
    </source>
</evidence>
<feature type="region of interest" description="Disordered" evidence="6">
    <location>
        <begin position="392"/>
        <end position="411"/>
    </location>
</feature>
<keyword evidence="3 7" id="KW-0812">Transmembrane</keyword>
<dbReference type="PANTHER" id="PTHR43124:SF3">
    <property type="entry name" value="CHLORAMPHENICOL EFFLUX PUMP RV0191"/>
    <property type="match status" value="1"/>
</dbReference>
<dbReference type="GO" id="GO:0022857">
    <property type="term" value="F:transmembrane transporter activity"/>
    <property type="evidence" value="ECO:0007669"/>
    <property type="project" value="InterPro"/>
</dbReference>
<evidence type="ECO:0000313" key="10">
    <source>
        <dbReference type="Proteomes" id="UP000186040"/>
    </source>
</evidence>
<dbReference type="Proteomes" id="UP000186040">
    <property type="component" value="Unassembled WGS sequence"/>
</dbReference>